<name>A0ABW4EXD5_9PSEU</name>
<dbReference type="PRINTS" id="PR00359">
    <property type="entry name" value="BP450"/>
</dbReference>
<accession>A0ABW4EXD5</accession>
<dbReference type="PANTHER" id="PTHR46696">
    <property type="entry name" value="P450, PUTATIVE (EUROFUNG)-RELATED"/>
    <property type="match status" value="1"/>
</dbReference>
<gene>
    <name evidence="2" type="ORF">ACFSJD_21655</name>
</gene>
<dbReference type="Proteomes" id="UP001597114">
    <property type="component" value="Unassembled WGS sequence"/>
</dbReference>
<dbReference type="InterPro" id="IPR036396">
    <property type="entry name" value="Cyt_P450_sf"/>
</dbReference>
<reference evidence="3" key="1">
    <citation type="journal article" date="2019" name="Int. J. Syst. Evol. Microbiol.">
        <title>The Global Catalogue of Microorganisms (GCM) 10K type strain sequencing project: providing services to taxonomists for standard genome sequencing and annotation.</title>
        <authorList>
            <consortium name="The Broad Institute Genomics Platform"/>
            <consortium name="The Broad Institute Genome Sequencing Center for Infectious Disease"/>
            <person name="Wu L."/>
            <person name="Ma J."/>
        </authorList>
    </citation>
    <scope>NUCLEOTIDE SEQUENCE [LARGE SCALE GENOMIC DNA]</scope>
    <source>
        <strain evidence="3">CCM 7043</strain>
    </source>
</reference>
<proteinExistence type="inferred from homology"/>
<evidence type="ECO:0000313" key="3">
    <source>
        <dbReference type="Proteomes" id="UP001597114"/>
    </source>
</evidence>
<dbReference type="Gene3D" id="1.10.630.10">
    <property type="entry name" value="Cytochrome P450"/>
    <property type="match status" value="1"/>
</dbReference>
<evidence type="ECO:0000313" key="2">
    <source>
        <dbReference type="EMBL" id="MFD1520116.1"/>
    </source>
</evidence>
<comment type="caution">
    <text evidence="2">The sequence shown here is derived from an EMBL/GenBank/DDBJ whole genome shotgun (WGS) entry which is preliminary data.</text>
</comment>
<dbReference type="SUPFAM" id="SSF48264">
    <property type="entry name" value="Cytochrome P450"/>
    <property type="match status" value="1"/>
</dbReference>
<comment type="similarity">
    <text evidence="1">Belongs to the cytochrome P450 family.</text>
</comment>
<dbReference type="Pfam" id="PF00067">
    <property type="entry name" value="p450"/>
    <property type="match status" value="1"/>
</dbReference>
<evidence type="ECO:0000256" key="1">
    <source>
        <dbReference type="ARBA" id="ARBA00010617"/>
    </source>
</evidence>
<dbReference type="EMBL" id="JBHUCO010000023">
    <property type="protein sequence ID" value="MFD1520116.1"/>
    <property type="molecule type" value="Genomic_DNA"/>
</dbReference>
<dbReference type="InterPro" id="IPR001128">
    <property type="entry name" value="Cyt_P450"/>
</dbReference>
<protein>
    <submittedName>
        <fullName evidence="2">Cytochrome P450</fullName>
    </submittedName>
</protein>
<keyword evidence="3" id="KW-1185">Reference proteome</keyword>
<sequence length="416" mass="46735">MAEETPWQQVLRYANRANPYPLYAELRKTPVARQPDGTYVVSTYGEIVELLHDPRVSSDVTKRPVAVPAEQGHETITEVVLDPNIITSDPPEHDRDRGMMMRHFYGPPDSPHLISDLEPEIRRIVAGLLDKLQGKTRIDVVDEFAYPLPVTVICKILGVPLEDERRFHAWIQTALEGFDLGPEFASEEIQRQVEGGRQSVQEFGQYITGLLDHYAEQPGAGMLSAMVHDEGPEGRMSQGALVSNAVLLLFAGHETTVNLIAHSVLTLLRHPDALEKLHRRPELIVPGVEELLRFESSVQFWHTRSALEDIEIAGTTIPKGAPIFLVYGSANRDPERFTNPDQLDLERPDNQHLGYSQGIHFCFGAPLARLEVQAAVGEFVRRVENPRLVVDPPPYRHNQIFRGPRHLLVDIDGIRG</sequence>
<dbReference type="CDD" id="cd20625">
    <property type="entry name" value="CYP164-like"/>
    <property type="match status" value="1"/>
</dbReference>
<dbReference type="PANTHER" id="PTHR46696:SF1">
    <property type="entry name" value="CYTOCHROME P450 YJIB-RELATED"/>
    <property type="match status" value="1"/>
</dbReference>
<dbReference type="InterPro" id="IPR002397">
    <property type="entry name" value="Cyt_P450_B"/>
</dbReference>
<organism evidence="2 3">
    <name type="scientific">Pseudonocardia yunnanensis</name>
    <dbReference type="NCBI Taxonomy" id="58107"/>
    <lineage>
        <taxon>Bacteria</taxon>
        <taxon>Bacillati</taxon>
        <taxon>Actinomycetota</taxon>
        <taxon>Actinomycetes</taxon>
        <taxon>Pseudonocardiales</taxon>
        <taxon>Pseudonocardiaceae</taxon>
        <taxon>Pseudonocardia</taxon>
    </lineage>
</organism>
<dbReference type="RefSeq" id="WP_344722575.1">
    <property type="nucleotide sequence ID" value="NZ_BAAAUS010000013.1"/>
</dbReference>